<name>A0A1J1IBT5_9DIPT</name>
<gene>
    <name evidence="1" type="ORF">CLUMA_CG010362</name>
</gene>
<keyword evidence="2" id="KW-1185">Reference proteome</keyword>
<organism evidence="1 2">
    <name type="scientific">Clunio marinus</name>
    <dbReference type="NCBI Taxonomy" id="568069"/>
    <lineage>
        <taxon>Eukaryota</taxon>
        <taxon>Metazoa</taxon>
        <taxon>Ecdysozoa</taxon>
        <taxon>Arthropoda</taxon>
        <taxon>Hexapoda</taxon>
        <taxon>Insecta</taxon>
        <taxon>Pterygota</taxon>
        <taxon>Neoptera</taxon>
        <taxon>Endopterygota</taxon>
        <taxon>Diptera</taxon>
        <taxon>Nematocera</taxon>
        <taxon>Chironomoidea</taxon>
        <taxon>Chironomidae</taxon>
        <taxon>Clunio</taxon>
    </lineage>
</organism>
<evidence type="ECO:0000313" key="1">
    <source>
        <dbReference type="EMBL" id="CRK97020.1"/>
    </source>
</evidence>
<sequence length="105" mass="12394">MSLEIFRRSEKLTGLGTFFSFKVIVLINKSPKTLLVRNLLNFNEVYLKQWLKELETPESFKNLIKLGVSATGFDQYMFHFYRMHKQILITRINFSYISSHAVVNN</sequence>
<dbReference type="AlphaFoldDB" id="A0A1J1IBT5"/>
<reference evidence="1 2" key="1">
    <citation type="submission" date="2015-04" db="EMBL/GenBank/DDBJ databases">
        <authorList>
            <person name="Syromyatnikov M.Y."/>
            <person name="Popov V.N."/>
        </authorList>
    </citation>
    <scope>NUCLEOTIDE SEQUENCE [LARGE SCALE GENOMIC DNA]</scope>
</reference>
<dbReference type="EMBL" id="CVRI01000045">
    <property type="protein sequence ID" value="CRK97020.1"/>
    <property type="molecule type" value="Genomic_DNA"/>
</dbReference>
<dbReference type="Proteomes" id="UP000183832">
    <property type="component" value="Unassembled WGS sequence"/>
</dbReference>
<accession>A0A1J1IBT5</accession>
<evidence type="ECO:0000313" key="2">
    <source>
        <dbReference type="Proteomes" id="UP000183832"/>
    </source>
</evidence>
<proteinExistence type="predicted"/>
<protein>
    <submittedName>
        <fullName evidence="1">CLUMA_CG010362, isoform A</fullName>
    </submittedName>
</protein>